<dbReference type="SUPFAM" id="SSF81383">
    <property type="entry name" value="F-box domain"/>
    <property type="match status" value="1"/>
</dbReference>
<evidence type="ECO:0000313" key="2">
    <source>
        <dbReference type="EMBL" id="OAQ22606.1"/>
    </source>
</evidence>
<dbReference type="Gene3D" id="3.80.10.10">
    <property type="entry name" value="Ribonuclease Inhibitor"/>
    <property type="match status" value="1"/>
</dbReference>
<dbReference type="Proteomes" id="UP000078512">
    <property type="component" value="Unassembled WGS sequence"/>
</dbReference>
<dbReference type="EMBL" id="KV442152">
    <property type="protein sequence ID" value="OAQ22606.1"/>
    <property type="molecule type" value="Genomic_DNA"/>
</dbReference>
<dbReference type="OrthoDB" id="2396061at2759"/>
<name>A0A197JDM7_9FUNG</name>
<protein>
    <recommendedName>
        <fullName evidence="1">F-box domain-containing protein</fullName>
    </recommendedName>
</protein>
<accession>A0A197JDM7</accession>
<proteinExistence type="predicted"/>
<evidence type="ECO:0000259" key="1">
    <source>
        <dbReference type="Pfam" id="PF12937"/>
    </source>
</evidence>
<organism evidence="2 3">
    <name type="scientific">Linnemannia elongata AG-77</name>
    <dbReference type="NCBI Taxonomy" id="1314771"/>
    <lineage>
        <taxon>Eukaryota</taxon>
        <taxon>Fungi</taxon>
        <taxon>Fungi incertae sedis</taxon>
        <taxon>Mucoromycota</taxon>
        <taxon>Mortierellomycotina</taxon>
        <taxon>Mortierellomycetes</taxon>
        <taxon>Mortierellales</taxon>
        <taxon>Mortierellaceae</taxon>
        <taxon>Linnemannia</taxon>
    </lineage>
</organism>
<reference evidence="2 3" key="1">
    <citation type="submission" date="2016-05" db="EMBL/GenBank/DDBJ databases">
        <title>Genome sequencing reveals origins of a unique bacterial endosymbiosis in the earliest lineages of terrestrial Fungi.</title>
        <authorList>
            <consortium name="DOE Joint Genome Institute"/>
            <person name="Uehling J."/>
            <person name="Gryganskyi A."/>
            <person name="Hameed K."/>
            <person name="Tschaplinski T."/>
            <person name="Misztal P."/>
            <person name="Wu S."/>
            <person name="Desiro A."/>
            <person name="Vande Pol N."/>
            <person name="Du Z.-Y."/>
            <person name="Zienkiewicz A."/>
            <person name="Zienkiewicz K."/>
            <person name="Morin E."/>
            <person name="Tisserant E."/>
            <person name="Splivallo R."/>
            <person name="Hainaut M."/>
            <person name="Henrissat B."/>
            <person name="Ohm R."/>
            <person name="Kuo A."/>
            <person name="Yan J."/>
            <person name="Lipzen A."/>
            <person name="Nolan M."/>
            <person name="Labutti K."/>
            <person name="Barry K."/>
            <person name="Goldstein A."/>
            <person name="Labbe J."/>
            <person name="Schadt C."/>
            <person name="Tuskan G."/>
            <person name="Grigoriev I."/>
            <person name="Martin F."/>
            <person name="Vilgalys R."/>
            <person name="Bonito G."/>
        </authorList>
    </citation>
    <scope>NUCLEOTIDE SEQUENCE [LARGE SCALE GENOMIC DNA]</scope>
    <source>
        <strain evidence="2 3">AG-77</strain>
    </source>
</reference>
<sequence>MFDIPELDEMVYLQLDRRTLARCARVNKEWHRVVTPYVWHNPCKDQWNYERAFCKMVLRDYLEEQERQRQPPKEDPGLEQLLQTRSSPPLSLLAKKGAYIRLIPKDPSRLLANLTSELSYLSREEAIDVAPQDLFRHLLKHCTALKVQHLRLQGDLLKSDHLLKTVADFILPHARRMVIDRGPVESWRLKFLLARCSSKLEELTLETAITGPEDGRLNEEESKEEEVLSTGAQPRCLMLSFWGDTSESKAFWPWLWRRCMHVERLEVLCANDTVHSLAEGMLSHMSNLDSIKLGSETNAFPDEDGYATYCMELEDEHVATVLSSCRKGWKAVDLRSSASIEDAAWKSLANHFSTLEKIVILGGVSIGSECLRRILSSCPNLHTLVTIDDGNYLNDDNFSTTMYAKEFVDLDQATGELNPWACERSLKVLKVLVASVSDDPGYYRPATQRQVYKRLARFINLETLWLGHDPRIIIELKSDTTADTQDKCLQMSLDSGLDMLQGLTALQELSVSNMRTLIGWKELQWMTQHWPRLRIIMGMDVKGRDKEAAQWLQDHHSRIKLRAEWWKDDRY</sequence>
<dbReference type="InterPro" id="IPR032675">
    <property type="entry name" value="LRR_dom_sf"/>
</dbReference>
<dbReference type="Pfam" id="PF12937">
    <property type="entry name" value="F-box-like"/>
    <property type="match status" value="1"/>
</dbReference>
<evidence type="ECO:0000313" key="3">
    <source>
        <dbReference type="Proteomes" id="UP000078512"/>
    </source>
</evidence>
<dbReference type="SUPFAM" id="SSF52047">
    <property type="entry name" value="RNI-like"/>
    <property type="match status" value="1"/>
</dbReference>
<keyword evidence="3" id="KW-1185">Reference proteome</keyword>
<dbReference type="AlphaFoldDB" id="A0A197JDM7"/>
<dbReference type="InterPro" id="IPR036047">
    <property type="entry name" value="F-box-like_dom_sf"/>
</dbReference>
<feature type="domain" description="F-box" evidence="1">
    <location>
        <begin position="14"/>
        <end position="44"/>
    </location>
</feature>
<dbReference type="InterPro" id="IPR001810">
    <property type="entry name" value="F-box_dom"/>
</dbReference>
<gene>
    <name evidence="2" type="ORF">K457DRAFT_889051</name>
</gene>